<keyword evidence="2" id="KW-1133">Transmembrane helix</keyword>
<feature type="transmembrane region" description="Helical" evidence="2">
    <location>
        <begin position="367"/>
        <end position="385"/>
    </location>
</feature>
<proteinExistence type="predicted"/>
<evidence type="ECO:0000313" key="4">
    <source>
        <dbReference type="Proteomes" id="UP001595975"/>
    </source>
</evidence>
<sequence length="506" mass="53091">MLRALRRPRTLSWGLSWLLPWGLAGLFAVLYACVAVNRHRRMLTQAYDLGIFEQAVRAYAHGEAPVVLLKGPGYHLLGDHFHPVLVTLAPLYRLFPSAVTLLLAQAVLMALAVVPLSRWAFEVGGPRLAGLVGCLTGASWGIVEAVADDFHEIAFAVPLLAFAATALGRGRSVAAVLWALPLVLVKEDLGLTVAVFGGLVLFRAGLGSRVGALGFGVMVFGLAATALTVLVVLPAFNPGGGFDYWGQMGTREAAGAPWEAAVRLVWPPLKWLLLGLAAATAGFLGLRSPLVLLCVPTLGWRLIADNPHYWGVSYHYSAVLMPLLLAALVDGLQWSGAFARAGASSGVDAAGASAGPARAAVRRARRALVAAGLVAVVTLPIYPLHELVAPGAWGTSPRLTQARAMLARIPDGATVTASNRLAAQLAGRTTVGLVCREPAPPLADGSHGGPDGGPRGGPEWVAVDLADPSVQAPCAIADTVRMLGRYEQLGYRRVVDDGDLRLLARP</sequence>
<comment type="caution">
    <text evidence="3">The sequence shown here is derived from an EMBL/GenBank/DDBJ whole genome shotgun (WGS) entry which is preliminary data.</text>
</comment>
<protein>
    <submittedName>
        <fullName evidence="3">DUF2079 domain-containing protein</fullName>
    </submittedName>
</protein>
<evidence type="ECO:0000256" key="2">
    <source>
        <dbReference type="SAM" id="Phobius"/>
    </source>
</evidence>
<evidence type="ECO:0000313" key="3">
    <source>
        <dbReference type="EMBL" id="MFC5661740.1"/>
    </source>
</evidence>
<feature type="compositionally biased region" description="Gly residues" evidence="1">
    <location>
        <begin position="446"/>
        <end position="456"/>
    </location>
</feature>
<dbReference type="InterPro" id="IPR018650">
    <property type="entry name" value="STSV1_Orf64"/>
</dbReference>
<gene>
    <name evidence="3" type="ORF">ACFP3U_01945</name>
</gene>
<feature type="region of interest" description="Disordered" evidence="1">
    <location>
        <begin position="437"/>
        <end position="459"/>
    </location>
</feature>
<dbReference type="Pfam" id="PF09852">
    <property type="entry name" value="DUF2079"/>
    <property type="match status" value="1"/>
</dbReference>
<keyword evidence="4" id="KW-1185">Reference proteome</keyword>
<feature type="transmembrane region" description="Helical" evidence="2">
    <location>
        <begin position="128"/>
        <end position="147"/>
    </location>
</feature>
<keyword evidence="2" id="KW-0812">Transmembrane</keyword>
<feature type="transmembrane region" description="Helical" evidence="2">
    <location>
        <begin position="15"/>
        <end position="36"/>
    </location>
</feature>
<dbReference type="RefSeq" id="WP_380223324.1">
    <property type="nucleotide sequence ID" value="NZ_JBHSOF010000002.1"/>
</dbReference>
<evidence type="ECO:0000256" key="1">
    <source>
        <dbReference type="SAM" id="MobiDB-lite"/>
    </source>
</evidence>
<name>A0ABW0WUH9_9ACTN</name>
<dbReference type="Proteomes" id="UP001595975">
    <property type="component" value="Unassembled WGS sequence"/>
</dbReference>
<feature type="transmembrane region" description="Helical" evidence="2">
    <location>
        <begin position="213"/>
        <end position="236"/>
    </location>
</feature>
<feature type="transmembrane region" description="Helical" evidence="2">
    <location>
        <begin position="94"/>
        <end position="116"/>
    </location>
</feature>
<feature type="transmembrane region" description="Helical" evidence="2">
    <location>
        <begin position="189"/>
        <end position="206"/>
    </location>
</feature>
<accession>A0ABW0WUH9</accession>
<organism evidence="3 4">
    <name type="scientific">Kitasatospora misakiensis</name>
    <dbReference type="NCBI Taxonomy" id="67330"/>
    <lineage>
        <taxon>Bacteria</taxon>
        <taxon>Bacillati</taxon>
        <taxon>Actinomycetota</taxon>
        <taxon>Actinomycetes</taxon>
        <taxon>Kitasatosporales</taxon>
        <taxon>Streptomycetaceae</taxon>
        <taxon>Kitasatospora</taxon>
    </lineage>
</organism>
<keyword evidence="2" id="KW-0472">Membrane</keyword>
<dbReference type="EMBL" id="JBHSOF010000002">
    <property type="protein sequence ID" value="MFC5661740.1"/>
    <property type="molecule type" value="Genomic_DNA"/>
</dbReference>
<reference evidence="4" key="1">
    <citation type="journal article" date="2019" name="Int. J. Syst. Evol. Microbiol.">
        <title>The Global Catalogue of Microorganisms (GCM) 10K type strain sequencing project: providing services to taxonomists for standard genome sequencing and annotation.</title>
        <authorList>
            <consortium name="The Broad Institute Genomics Platform"/>
            <consortium name="The Broad Institute Genome Sequencing Center for Infectious Disease"/>
            <person name="Wu L."/>
            <person name="Ma J."/>
        </authorList>
    </citation>
    <scope>NUCLEOTIDE SEQUENCE [LARGE SCALE GENOMIC DNA]</scope>
    <source>
        <strain evidence="4">CGMCC 4.1437</strain>
    </source>
</reference>
<feature type="transmembrane region" description="Helical" evidence="2">
    <location>
        <begin position="271"/>
        <end position="295"/>
    </location>
</feature>
<dbReference type="PROSITE" id="PS51257">
    <property type="entry name" value="PROKAR_LIPOPROTEIN"/>
    <property type="match status" value="1"/>
</dbReference>